<organism evidence="1 2">
    <name type="scientific">Cryobacterium fucosi</name>
    <dbReference type="NCBI Taxonomy" id="1259157"/>
    <lineage>
        <taxon>Bacteria</taxon>
        <taxon>Bacillati</taxon>
        <taxon>Actinomycetota</taxon>
        <taxon>Actinomycetes</taxon>
        <taxon>Micrococcales</taxon>
        <taxon>Microbacteriaceae</taxon>
        <taxon>Cryobacterium</taxon>
    </lineage>
</organism>
<dbReference type="AlphaFoldDB" id="A0A4R9B576"/>
<comment type="caution">
    <text evidence="1">The sequence shown here is derived from an EMBL/GenBank/DDBJ whole genome shotgun (WGS) entry which is preliminary data.</text>
</comment>
<protein>
    <submittedName>
        <fullName evidence="1">Uncharacterized protein</fullName>
    </submittedName>
</protein>
<dbReference type="EMBL" id="SOHH01000075">
    <property type="protein sequence ID" value="TFD75682.1"/>
    <property type="molecule type" value="Genomic_DNA"/>
</dbReference>
<dbReference type="Proteomes" id="UP000298313">
    <property type="component" value="Unassembled WGS sequence"/>
</dbReference>
<keyword evidence="2" id="KW-1185">Reference proteome</keyword>
<proteinExistence type="predicted"/>
<gene>
    <name evidence="1" type="ORF">E3T48_11560</name>
</gene>
<sequence length="183" mass="19844">MSRLLLIGHSHDFETRLHVLLGRALRLVRGRSLAFGPSAILGRLVAADRPDTALLGSFLSRDGARELSVGLARLYPGIGIVTVGENRGPRNGWVAEGTVHPVLSRSAERTPVISPGRRSSRFDRPAPMYGEVRPFLVELEPALEPVLEPDLVRILAGEPEALVPQDIRQPTVDTLPTLDGGRS</sequence>
<evidence type="ECO:0000313" key="1">
    <source>
        <dbReference type="EMBL" id="TFD75682.1"/>
    </source>
</evidence>
<reference evidence="1 2" key="1">
    <citation type="submission" date="2019-03" db="EMBL/GenBank/DDBJ databases">
        <title>Genomics of glacier-inhabiting Cryobacterium strains.</title>
        <authorList>
            <person name="Liu Q."/>
            <person name="Xin Y.-H."/>
        </authorList>
    </citation>
    <scope>NUCLEOTIDE SEQUENCE [LARGE SCALE GENOMIC DNA]</scope>
    <source>
        <strain evidence="1 2">Hh4</strain>
    </source>
</reference>
<accession>A0A4R9B576</accession>
<dbReference type="RefSeq" id="WP_134524191.1">
    <property type="nucleotide sequence ID" value="NZ_SOHH01000075.1"/>
</dbReference>
<name>A0A4R9B576_9MICO</name>
<evidence type="ECO:0000313" key="2">
    <source>
        <dbReference type="Proteomes" id="UP000298313"/>
    </source>
</evidence>